<dbReference type="GO" id="GO:0005509">
    <property type="term" value="F:calcium ion binding"/>
    <property type="evidence" value="ECO:0007669"/>
    <property type="project" value="InterPro"/>
</dbReference>
<evidence type="ECO:0000313" key="2">
    <source>
        <dbReference type="EMBL" id="CAE0830780.1"/>
    </source>
</evidence>
<dbReference type="Gene3D" id="1.10.238.10">
    <property type="entry name" value="EF-hand"/>
    <property type="match status" value="1"/>
</dbReference>
<dbReference type="PRINTS" id="PR00450">
    <property type="entry name" value="RECOVERIN"/>
</dbReference>
<name>A0A7S4GAV5_9EUGL</name>
<dbReference type="SUPFAM" id="SSF47473">
    <property type="entry name" value="EF-hand"/>
    <property type="match status" value="1"/>
</dbReference>
<dbReference type="InterPro" id="IPR011992">
    <property type="entry name" value="EF-hand-dom_pair"/>
</dbReference>
<dbReference type="AlphaFoldDB" id="A0A7S4GAV5"/>
<protein>
    <recommendedName>
        <fullName evidence="1">EF-hand domain-containing protein</fullName>
    </recommendedName>
</protein>
<gene>
    <name evidence="2" type="ORF">EGYM00163_LOCUS42061</name>
</gene>
<dbReference type="PROSITE" id="PS50222">
    <property type="entry name" value="EF_HAND_2"/>
    <property type="match status" value="1"/>
</dbReference>
<feature type="domain" description="EF-hand" evidence="1">
    <location>
        <begin position="61"/>
        <end position="96"/>
    </location>
</feature>
<dbReference type="InterPro" id="IPR002048">
    <property type="entry name" value="EF_hand_dom"/>
</dbReference>
<organism evidence="2">
    <name type="scientific">Eutreptiella gymnastica</name>
    <dbReference type="NCBI Taxonomy" id="73025"/>
    <lineage>
        <taxon>Eukaryota</taxon>
        <taxon>Discoba</taxon>
        <taxon>Euglenozoa</taxon>
        <taxon>Euglenida</taxon>
        <taxon>Spirocuta</taxon>
        <taxon>Euglenophyceae</taxon>
        <taxon>Eutreptiales</taxon>
        <taxon>Eutreptiaceae</taxon>
        <taxon>Eutreptiella</taxon>
    </lineage>
</organism>
<reference evidence="2" key="1">
    <citation type="submission" date="2021-01" db="EMBL/GenBank/DDBJ databases">
        <authorList>
            <person name="Corre E."/>
            <person name="Pelletier E."/>
            <person name="Niang G."/>
            <person name="Scheremetjew M."/>
            <person name="Finn R."/>
            <person name="Kale V."/>
            <person name="Holt S."/>
            <person name="Cochrane G."/>
            <person name="Meng A."/>
            <person name="Brown T."/>
            <person name="Cohen L."/>
        </authorList>
    </citation>
    <scope>NUCLEOTIDE SEQUENCE</scope>
    <source>
        <strain evidence="2">CCMP1594</strain>
    </source>
</reference>
<evidence type="ECO:0000259" key="1">
    <source>
        <dbReference type="PROSITE" id="PS50222"/>
    </source>
</evidence>
<accession>A0A7S4GAV5</accession>
<dbReference type="EMBL" id="HBJA01122164">
    <property type="protein sequence ID" value="CAE0830780.1"/>
    <property type="molecule type" value="Transcribed_RNA"/>
</dbReference>
<sequence length="197" mass="22734">MGSSLSKVQVQEYIEQSGGLFTGDEIRYMHKMFHKAAPGGKMGHAEFKRYIDGLGIFPKVEAVEEFRHLFRGYDHNGDEDISFIEFLQYHATVMFDTDKEMAFDIIFQMYNKQTTEKTRLGQDFITKEDIVEVITDSTRWMGKYDVALRQVQEMIEGEATKLMASCDLRKTGRITKEDLHTACNADPDIFQKLKAYA</sequence>
<proteinExistence type="predicted"/>